<evidence type="ECO:0000313" key="4">
    <source>
        <dbReference type="Proteomes" id="UP000237631"/>
    </source>
</evidence>
<name>A0A2S6C6N7_9PEZI</name>
<comment type="caution">
    <text evidence="3">The sequence shown here is derived from an EMBL/GenBank/DDBJ whole genome shotgun (WGS) entry which is preliminary data.</text>
</comment>
<keyword evidence="1" id="KW-0175">Coiled coil</keyword>
<dbReference type="AlphaFoldDB" id="A0A2S6C6N7"/>
<feature type="region of interest" description="Disordered" evidence="2">
    <location>
        <begin position="85"/>
        <end position="120"/>
    </location>
</feature>
<dbReference type="Proteomes" id="UP000237631">
    <property type="component" value="Unassembled WGS sequence"/>
</dbReference>
<feature type="coiled-coil region" evidence="1">
    <location>
        <begin position="239"/>
        <end position="273"/>
    </location>
</feature>
<organism evidence="3 4">
    <name type="scientific">Cercospora berteroae</name>
    <dbReference type="NCBI Taxonomy" id="357750"/>
    <lineage>
        <taxon>Eukaryota</taxon>
        <taxon>Fungi</taxon>
        <taxon>Dikarya</taxon>
        <taxon>Ascomycota</taxon>
        <taxon>Pezizomycotina</taxon>
        <taxon>Dothideomycetes</taxon>
        <taxon>Dothideomycetidae</taxon>
        <taxon>Mycosphaerellales</taxon>
        <taxon>Mycosphaerellaceae</taxon>
        <taxon>Cercospora</taxon>
    </lineage>
</organism>
<sequence>MSLDDMAATFVHRLQDKFLGRNIFPRLRAGRSHSRLDEHEPESNAHELDTAPRQEDGEPRDLKRSQDDHRVDSAKRLCEECKRQLSPASAVEEPAHGSSLELFDRENAQSRPNDGMEDTEELPLDYEAEQEIRNSRYCTFEPEESPEDYTDGPCRWTFGNDGVRDCAVLLVPYYLSQKIQEVASEQRQYTQKEGQITEQLAEIAAFLSAVRVEIRVHKFKIEEDAGSGEQHDEGSDDAKASLANELQIMQEMLEEKEAQKVELEGKLRRLGDYLRESYTELMRDLDEAFTVAKLLEQHEQIELPVEHLDLQEQYQKYCARNQETGVNQLATPLPAIDTSRDFLMNRPPTPTHEQERIHALQQAAQQAIARFEAARQAYELRTLDQEQERAFNHDAWRNGTHPVDVDTAAFDARWLWLNHTITRELIEAEEAVRAARRAAKAGGLDVLSMAPSLFPSEGFETHPADGKCWSGSDLSEFNGERAISTSARPRVLEWLGMVGDEFESVHECPAMEVDVDEWAAREVELWDSASLTEERAEKRKLIDKWQQMCTAEREQLAT</sequence>
<reference evidence="4" key="1">
    <citation type="journal article" date="2017" name="bioRxiv">
        <title>Conservation of a gene cluster reveals novel cercosporin biosynthetic mechanisms and extends production to the genus Colletotrichum.</title>
        <authorList>
            <person name="de Jonge R."/>
            <person name="Ebert M.K."/>
            <person name="Huitt-Roehl C.R."/>
            <person name="Pal P."/>
            <person name="Suttle J.C."/>
            <person name="Spanner R.E."/>
            <person name="Neubauer J.D."/>
            <person name="Jurick W.M.II."/>
            <person name="Stott K.A."/>
            <person name="Secor G.A."/>
            <person name="Thomma B.P.H.J."/>
            <person name="Van de Peer Y."/>
            <person name="Townsend C.A."/>
            <person name="Bolton M.D."/>
        </authorList>
    </citation>
    <scope>NUCLEOTIDE SEQUENCE [LARGE SCALE GENOMIC DNA]</scope>
    <source>
        <strain evidence="4">CBS538.71</strain>
    </source>
</reference>
<protein>
    <submittedName>
        <fullName evidence="3">Uncharacterized protein</fullName>
    </submittedName>
</protein>
<dbReference type="EMBL" id="PNEN01000540">
    <property type="protein sequence ID" value="PPJ55391.1"/>
    <property type="molecule type" value="Genomic_DNA"/>
</dbReference>
<feature type="region of interest" description="Disordered" evidence="2">
    <location>
        <begin position="32"/>
        <end position="70"/>
    </location>
</feature>
<accession>A0A2S6C6N7</accession>
<evidence type="ECO:0000256" key="1">
    <source>
        <dbReference type="SAM" id="Coils"/>
    </source>
</evidence>
<evidence type="ECO:0000256" key="2">
    <source>
        <dbReference type="SAM" id="MobiDB-lite"/>
    </source>
</evidence>
<feature type="compositionally biased region" description="Basic and acidic residues" evidence="2">
    <location>
        <begin position="34"/>
        <end position="70"/>
    </location>
</feature>
<evidence type="ECO:0000313" key="3">
    <source>
        <dbReference type="EMBL" id="PPJ55391.1"/>
    </source>
</evidence>
<proteinExistence type="predicted"/>
<dbReference type="OrthoDB" id="3647952at2759"/>
<keyword evidence="4" id="KW-1185">Reference proteome</keyword>
<gene>
    <name evidence="3" type="ORF">CBER1_02717</name>
</gene>